<sequence length="58" mass="6858">MVAYFPRLRPAARSSAGRGKLYIQRREMRNPEAGFLVYYFSIKDNNILFNMDAMTRRP</sequence>
<proteinExistence type="predicted"/>
<dbReference type="Proteomes" id="UP001227317">
    <property type="component" value="Unassembled WGS sequence"/>
</dbReference>
<name>A0ABU0WLZ5_9PROT</name>
<gene>
    <name evidence="1" type="ORF">QSG27_21325</name>
</gene>
<organism evidence="1 2">
    <name type="scientific">Azospirillum isscasi</name>
    <dbReference type="NCBI Taxonomy" id="3053926"/>
    <lineage>
        <taxon>Bacteria</taxon>
        <taxon>Pseudomonadati</taxon>
        <taxon>Pseudomonadota</taxon>
        <taxon>Alphaproteobacteria</taxon>
        <taxon>Rhodospirillales</taxon>
        <taxon>Azospirillaceae</taxon>
        <taxon>Azospirillum</taxon>
    </lineage>
</organism>
<evidence type="ECO:0000313" key="1">
    <source>
        <dbReference type="EMBL" id="MDQ2105256.1"/>
    </source>
</evidence>
<dbReference type="EMBL" id="JAUJFI010000130">
    <property type="protein sequence ID" value="MDQ2105256.1"/>
    <property type="molecule type" value="Genomic_DNA"/>
</dbReference>
<evidence type="ECO:0000313" key="2">
    <source>
        <dbReference type="Proteomes" id="UP001227317"/>
    </source>
</evidence>
<keyword evidence="2" id="KW-1185">Reference proteome</keyword>
<accession>A0ABU0WLZ5</accession>
<reference evidence="1 2" key="1">
    <citation type="submission" date="2023-06" db="EMBL/GenBank/DDBJ databases">
        <title>Azospirillum isscasensis sp.nov, a bacterium isolated from rhizosphere soil of rice.</title>
        <authorList>
            <person name="Wang H."/>
        </authorList>
    </citation>
    <scope>NUCLEOTIDE SEQUENCE [LARGE SCALE GENOMIC DNA]</scope>
    <source>
        <strain evidence="1 2">C340-1</strain>
    </source>
</reference>
<protein>
    <submittedName>
        <fullName evidence="1">Uncharacterized protein</fullName>
    </submittedName>
</protein>
<comment type="caution">
    <text evidence="1">The sequence shown here is derived from an EMBL/GenBank/DDBJ whole genome shotgun (WGS) entry which is preliminary data.</text>
</comment>